<reference evidence="6 8" key="3">
    <citation type="journal article" date="2002" name="Genome Biol.">
        <title>Annotation of the Drosophila melanogaster euchromatic genome: a systematic review.</title>
        <authorList>
            <person name="Misra S."/>
            <person name="Crosby M.A."/>
            <person name="Mungall C.J."/>
            <person name="Matthews B.B."/>
            <person name="Campbell K.S."/>
            <person name="Hradecky P."/>
            <person name="Huang Y."/>
            <person name="Kaminker J.S."/>
            <person name="Millburn G.H."/>
            <person name="Prochnik S.E."/>
            <person name="Smith C.D."/>
            <person name="Tupy J.L."/>
            <person name="Whitfied E.J."/>
            <person name="Bayraktaroglu L."/>
            <person name="Berman B.P."/>
            <person name="Bettencourt B.R."/>
            <person name="Celniker S.E."/>
            <person name="de Grey A.D."/>
            <person name="Drysdale R.A."/>
            <person name="Harris N.L."/>
            <person name="Richter J."/>
            <person name="Russo S."/>
            <person name="Schroeder A.J."/>
            <person name="Shu S.Q."/>
            <person name="Stapleton M."/>
            <person name="Yamada C."/>
            <person name="Ashburner M."/>
            <person name="Gelbart W.M."/>
            <person name="Rubin G.M."/>
            <person name="Lewis S.E."/>
        </authorList>
    </citation>
    <scope>GENOME REANNOTATION</scope>
    <source>
        <strain evidence="8">Berkeley</strain>
    </source>
</reference>
<evidence type="ECO:0000313" key="8">
    <source>
        <dbReference type="Proteomes" id="UP000000803"/>
    </source>
</evidence>
<reference evidence="6 8" key="4">
    <citation type="journal article" date="2002" name="Genome Biol.">
        <title>The transposable elements of the Drosophila melanogaster euchromatin: a genomics perspective.</title>
        <authorList>
            <person name="Kaminker J.S."/>
            <person name="Bergman C.M."/>
            <person name="Kronmiller B."/>
            <person name="Carlson J."/>
            <person name="Svirskas R."/>
            <person name="Patel S."/>
            <person name="Frise E."/>
            <person name="Wheeler D.A."/>
            <person name="Lewis S.E."/>
            <person name="Rubin G.M."/>
            <person name="Ashburner M."/>
            <person name="Celniker S.E."/>
        </authorList>
    </citation>
    <scope>NUCLEOTIDE SEQUENCE [LARGE SCALE GENOMIC DNA]</scope>
    <source>
        <strain evidence="8">Berkeley</strain>
    </source>
</reference>
<gene>
    <name evidence="6" type="primary">Dmel\CG46383</name>
    <name evidence="6 7" type="ORF">CG46383</name>
    <name evidence="6" type="ORF">Dmel_CG46383</name>
</gene>
<dbReference type="GO" id="GO:0005634">
    <property type="term" value="C:nucleus"/>
    <property type="evidence" value="ECO:0007669"/>
    <property type="project" value="UniProtKB-ARBA"/>
</dbReference>
<evidence type="ECO:0000256" key="3">
    <source>
        <dbReference type="ARBA" id="ARBA00022833"/>
    </source>
</evidence>
<dbReference type="Bgee" id="FBgn0286741">
    <property type="expression patterns" value="Expressed in imaginal disc and 6 other cell types or tissues"/>
</dbReference>
<dbReference type="VEuPathDB" id="VectorBase:FBgn0286741"/>
<keyword evidence="3" id="KW-0862">Zinc</keyword>
<dbReference type="EMBL" id="AE014297">
    <property type="protein sequence ID" value="QCD25202.1"/>
    <property type="molecule type" value="Genomic_DNA"/>
</dbReference>
<evidence type="ECO:0000256" key="2">
    <source>
        <dbReference type="ARBA" id="ARBA00022771"/>
    </source>
</evidence>
<dbReference type="InterPro" id="IPR001841">
    <property type="entry name" value="Znf_RING"/>
</dbReference>
<dbReference type="GO" id="GO:0060255">
    <property type="term" value="P:regulation of macromolecule metabolic process"/>
    <property type="evidence" value="ECO:0007669"/>
    <property type="project" value="UniProtKB-ARBA"/>
</dbReference>
<reference evidence="6 8" key="1">
    <citation type="journal article" date="2000" name="Science">
        <title>The genome sequence of Drosophila melanogaster.</title>
        <authorList>
            <person name="Adams M.D."/>
            <person name="Celniker S.E."/>
            <person name="Holt R.A."/>
            <person name="Evans C.A."/>
            <person name="Gocayne J.D."/>
            <person name="Amanatides P.G."/>
            <person name="Scherer S.E."/>
            <person name="Li P.W."/>
            <person name="Hoskins R.A."/>
            <person name="Galle R.F."/>
            <person name="George R.A."/>
            <person name="Lewis S.E."/>
            <person name="Richards S."/>
            <person name="Ashburner M."/>
            <person name="Henderson S.N."/>
            <person name="Sutton G.G."/>
            <person name="Wortman J.R."/>
            <person name="Yandell M.D."/>
            <person name="Zhang Q."/>
            <person name="Chen L.X."/>
            <person name="Brandon R.C."/>
            <person name="Rogers Y.H."/>
            <person name="Blazej R.G."/>
            <person name="Champe M."/>
            <person name="Pfeiffer B.D."/>
            <person name="Wan K.H."/>
            <person name="Doyle C."/>
            <person name="Baxter E.G."/>
            <person name="Helt G."/>
            <person name="Nelson C.R."/>
            <person name="Gabor G.L."/>
            <person name="Abril J.F."/>
            <person name="Agbayani A."/>
            <person name="An H.J."/>
            <person name="Andrews-Pfannkoch C."/>
            <person name="Baldwin D."/>
            <person name="Ballew R.M."/>
            <person name="Basu A."/>
            <person name="Baxendale J."/>
            <person name="Bayraktaroglu L."/>
            <person name="Beasley E.M."/>
            <person name="Beeson K.Y."/>
            <person name="Benos P.V."/>
            <person name="Berman B.P."/>
            <person name="Bhandari D."/>
            <person name="Bolshakov S."/>
            <person name="Borkova D."/>
            <person name="Botchan M.R."/>
            <person name="Bouck J."/>
            <person name="Brokstein P."/>
            <person name="Brottier P."/>
            <person name="Burtis K.C."/>
            <person name="Busam D.A."/>
            <person name="Butler H."/>
            <person name="Cadieu E."/>
            <person name="Center A."/>
            <person name="Chandra I."/>
            <person name="Cherry J.M."/>
            <person name="Cawley S."/>
            <person name="Dahlke C."/>
            <person name="Davenport L.B."/>
            <person name="Davies P."/>
            <person name="de Pablos B."/>
            <person name="Delcher A."/>
            <person name="Deng Z."/>
            <person name="Mays A.D."/>
            <person name="Dew I."/>
            <person name="Dietz S.M."/>
            <person name="Dodson K."/>
            <person name="Doup L.E."/>
            <person name="Downes M."/>
            <person name="Dugan-Rocha S."/>
            <person name="Dunkov B.C."/>
            <person name="Dunn P."/>
            <person name="Durbin K.J."/>
            <person name="Evangelista C.C."/>
            <person name="Ferraz C."/>
            <person name="Ferriera S."/>
            <person name="Fleischmann W."/>
            <person name="Fosler C."/>
            <person name="Gabrielian A.E."/>
            <person name="Garg N.S."/>
            <person name="Gelbart W.M."/>
            <person name="Glasser K."/>
            <person name="Glodek A."/>
            <person name="Gong F."/>
            <person name="Gorrell J.H."/>
            <person name="Gu Z."/>
            <person name="Guan P."/>
            <person name="Harris M."/>
            <person name="Harris N.L."/>
            <person name="Harvey D."/>
            <person name="Heiman T.J."/>
            <person name="Hernandez J.R."/>
            <person name="Houck J."/>
            <person name="Hostin D."/>
            <person name="Houston K.A."/>
            <person name="Howland T.J."/>
            <person name="Wei M.H."/>
            <person name="Ibegwam C."/>
            <person name="Jalali M."/>
            <person name="Kalush F."/>
            <person name="Karpen G.H."/>
            <person name="Ke Z."/>
            <person name="Kennison J.A."/>
            <person name="Ketchum K.A."/>
            <person name="Kimmel B.E."/>
            <person name="Kodira C.D."/>
            <person name="Kraft C."/>
            <person name="Kravitz S."/>
            <person name="Kulp D."/>
            <person name="Lai Z."/>
            <person name="Lasko P."/>
            <person name="Lei Y."/>
            <person name="Levitsky A.A."/>
            <person name="Li J."/>
            <person name="Li Z."/>
            <person name="Liang Y."/>
            <person name="Lin X."/>
            <person name="Liu X."/>
            <person name="Mattei B."/>
            <person name="McIntosh T.C."/>
            <person name="McLeod M.P."/>
            <person name="McPherson D."/>
            <person name="Merkulov G."/>
            <person name="Milshina N.V."/>
            <person name="Mobarry C."/>
            <person name="Morris J."/>
            <person name="Moshrefi A."/>
            <person name="Mount S.M."/>
            <person name="Moy M."/>
            <person name="Murphy B."/>
            <person name="Murphy L."/>
            <person name="Muzny D.M."/>
            <person name="Nelson D.L."/>
            <person name="Nelson D.R."/>
            <person name="Nelson K.A."/>
            <person name="Nixon K."/>
            <person name="Nusskern D.R."/>
            <person name="Pacleb J.M."/>
            <person name="Palazzolo M."/>
            <person name="Pittman G.S."/>
            <person name="Pan S."/>
            <person name="Pollard J."/>
            <person name="Puri V."/>
            <person name="Reese M.G."/>
            <person name="Reinert K."/>
            <person name="Remington K."/>
            <person name="Saunders R.D."/>
            <person name="Scheeler F."/>
            <person name="Shen H."/>
            <person name="Shue B.C."/>
            <person name="Siden-Kiamos I."/>
            <person name="Simpson M."/>
            <person name="Skupski M.P."/>
            <person name="Smith T."/>
            <person name="Spier E."/>
            <person name="Spradling A.C."/>
            <person name="Stapleton M."/>
            <person name="Strong R."/>
            <person name="Sun E."/>
            <person name="Svirskas R."/>
            <person name="Tector C."/>
            <person name="Turner R."/>
            <person name="Venter E."/>
            <person name="Wang A.H."/>
            <person name="Wang X."/>
            <person name="Wang Z.Y."/>
            <person name="Wassarman D.A."/>
            <person name="Weinstock G.M."/>
            <person name="Weissenbach J."/>
            <person name="Williams S.M."/>
            <person name="WoodageT"/>
            <person name="Worley K.C."/>
            <person name="Wu D."/>
            <person name="Yang S."/>
            <person name="Yao Q.A."/>
            <person name="Ye J."/>
            <person name="Yeh R.F."/>
            <person name="Zaveri J.S."/>
            <person name="Zhan M."/>
            <person name="Zhang G."/>
            <person name="Zhao Q."/>
            <person name="Zheng L."/>
            <person name="Zheng X.H."/>
            <person name="Zhong F.N."/>
            <person name="Zhong W."/>
            <person name="Zhou X."/>
            <person name="Zhu S."/>
            <person name="Zhu X."/>
            <person name="Smith H.O."/>
            <person name="Gibbs R.A."/>
            <person name="Myers E.W."/>
            <person name="Rubin G.M."/>
            <person name="Venter J.C."/>
        </authorList>
    </citation>
    <scope>NUCLEOTIDE SEQUENCE [LARGE SCALE GENOMIC DNA]</scope>
    <source>
        <strain evidence="8">Berkeley</strain>
    </source>
</reference>
<dbReference type="InterPro" id="IPR013083">
    <property type="entry name" value="Znf_RING/FYVE/PHD"/>
</dbReference>
<dbReference type="OMA" id="PTKVCPL"/>
<evidence type="ECO:0000313" key="7">
    <source>
        <dbReference type="FlyBase" id="FBgn0286741"/>
    </source>
</evidence>
<proteinExistence type="predicted"/>
<dbReference type="InParanoid" id="A0A4D6K4B0"/>
<dbReference type="SMR" id="A0A4D6K4B0"/>
<dbReference type="Gene3D" id="3.30.40.10">
    <property type="entry name" value="Zinc/RING finger domain, C3HC4 (zinc finger)"/>
    <property type="match status" value="1"/>
</dbReference>
<organism evidence="6 8">
    <name type="scientific">Drosophila melanogaster</name>
    <name type="common">Fruit fly</name>
    <dbReference type="NCBI Taxonomy" id="7227"/>
    <lineage>
        <taxon>Eukaryota</taxon>
        <taxon>Metazoa</taxon>
        <taxon>Ecdysozoa</taxon>
        <taxon>Arthropoda</taxon>
        <taxon>Hexapoda</taxon>
        <taxon>Insecta</taxon>
        <taxon>Pterygota</taxon>
        <taxon>Neoptera</taxon>
        <taxon>Endopterygota</taxon>
        <taxon>Diptera</taxon>
        <taxon>Brachycera</taxon>
        <taxon>Muscomorpha</taxon>
        <taxon>Ephydroidea</taxon>
        <taxon>Drosophilidae</taxon>
        <taxon>Drosophila</taxon>
        <taxon>Sophophora</taxon>
    </lineage>
</organism>
<evidence type="ECO:0000256" key="4">
    <source>
        <dbReference type="PROSITE-ProRule" id="PRU00175"/>
    </source>
</evidence>
<keyword evidence="1" id="KW-0479">Metal-binding</keyword>
<dbReference type="AlphaFoldDB" id="A0A4D6K4B0"/>
<dbReference type="Proteomes" id="UP000000803">
    <property type="component" value="Chromosome 3R"/>
</dbReference>
<dbReference type="SMART" id="SM00184">
    <property type="entry name" value="RING"/>
    <property type="match status" value="1"/>
</dbReference>
<evidence type="ECO:0000256" key="1">
    <source>
        <dbReference type="ARBA" id="ARBA00022723"/>
    </source>
</evidence>
<sequence>MYDSCPVCLGRLRRQVKTPCKHTFCKNCLCNVYKLSPAKTCPLCRAPLEYYISKRNSTIKLVFFS</sequence>
<reference evidence="6 8" key="6">
    <citation type="journal article" date="2005" name="PLoS Comput. Biol.">
        <title>Combined evidence annotation of transposable elements in genome sequences.</title>
        <authorList>
            <person name="Quesneville H."/>
            <person name="Bergman C.M."/>
            <person name="Andrieu O."/>
            <person name="Autard D."/>
            <person name="Nouaud D."/>
            <person name="Ashburner M."/>
            <person name="Anxolabehere D."/>
        </authorList>
    </citation>
    <scope>NUCLEOTIDE SEQUENCE [LARGE SCALE GENOMIC DNA]</scope>
    <source>
        <strain evidence="8">Berkeley</strain>
    </source>
</reference>
<dbReference type="InterPro" id="IPR017907">
    <property type="entry name" value="Znf_RING_CS"/>
</dbReference>
<dbReference type="Pfam" id="PF00097">
    <property type="entry name" value="zf-C3HC4"/>
    <property type="match status" value="1"/>
</dbReference>
<keyword evidence="8" id="KW-1185">Reference proteome</keyword>
<keyword evidence="2 4" id="KW-0863">Zinc-finger</keyword>
<reference evidence="6 8" key="9">
    <citation type="journal article" date="2015" name="G3 (Bethesda)">
        <title>Gene Model Annotations for Drosophila melanogaster: Impact of High-Throughput Data.</title>
        <authorList>
            <consortium name="FlyBase Consortium"/>
            <person name="Matthews B.B."/>
            <person name="Dos Santos G."/>
            <person name="Crosby M.A."/>
            <person name="Emmert D.B."/>
            <person name="St Pierre S.E."/>
            <person name="Gramates L.S."/>
            <person name="Zhou P."/>
            <person name="Schroeder A.J."/>
            <person name="Falls K."/>
            <person name="Strelets V."/>
            <person name="Russo S.M."/>
            <person name="Gelbart W.M."/>
            <person name="null"/>
        </authorList>
    </citation>
    <scope>NUCLEOTIDE SEQUENCE [LARGE SCALE GENOMIC DNA]</scope>
    <source>
        <strain evidence="8">Berkeley</strain>
    </source>
</reference>
<evidence type="ECO:0000313" key="6">
    <source>
        <dbReference type="EMBL" id="QCD25202.1"/>
    </source>
</evidence>
<dbReference type="PROSITE" id="PS50089">
    <property type="entry name" value="ZF_RING_2"/>
    <property type="match status" value="1"/>
</dbReference>
<protein>
    <recommendedName>
        <fullName evidence="5">RING-type domain-containing protein</fullName>
    </recommendedName>
</protein>
<evidence type="ECO:0000259" key="5">
    <source>
        <dbReference type="PROSITE" id="PS50089"/>
    </source>
</evidence>
<reference evidence="6 8" key="5">
    <citation type="journal article" date="2002" name="Genome Biol.">
        <title>Heterochromatic sequences in a Drosophila whole-genome shotgun assembly.</title>
        <authorList>
            <person name="Hoskins R.A."/>
            <person name="Smith C.D."/>
            <person name="Carlson J.W."/>
            <person name="Carvalho A.B."/>
            <person name="Halpern A."/>
            <person name="Kaminker J.S."/>
            <person name="Kennedy C."/>
            <person name="Mungall C.J."/>
            <person name="Sullivan B.A."/>
            <person name="Sutton G.G."/>
            <person name="Yasuhara J.C."/>
            <person name="Wakimoto B.T."/>
            <person name="Myers E.W."/>
            <person name="Celniker S.E."/>
            <person name="Rubin G.M."/>
            <person name="Karpen G.H."/>
        </authorList>
    </citation>
    <scope>NUCLEOTIDE SEQUENCE [LARGE SCALE GENOMIC DNA]</scope>
    <source>
        <strain evidence="8">Berkeley</strain>
    </source>
</reference>
<dbReference type="GO" id="GO:0008270">
    <property type="term" value="F:zinc ion binding"/>
    <property type="evidence" value="ECO:0007669"/>
    <property type="project" value="UniProtKB-KW"/>
</dbReference>
<name>A0A4D6K4B0_DROME</name>
<dbReference type="SUPFAM" id="SSF57850">
    <property type="entry name" value="RING/U-box"/>
    <property type="match status" value="1"/>
</dbReference>
<reference evidence="6 8" key="7">
    <citation type="journal article" date="2007" name="Science">
        <title>The Release 5.1 annotation of Drosophila melanogaster heterochromatin.</title>
        <authorList>
            <person name="Smith C.D."/>
            <person name="Shu S."/>
            <person name="Mungall C.J."/>
            <person name="Karpen G.H."/>
        </authorList>
    </citation>
    <scope>NUCLEOTIDE SEQUENCE [LARGE SCALE GENOMIC DNA]</scope>
    <source>
        <strain evidence="8">Berkeley</strain>
    </source>
</reference>
<reference evidence="6 8" key="8">
    <citation type="journal article" date="2007" name="Science">
        <title>Sequence finishing and mapping of Drosophila melanogaster heterochromatin.</title>
        <authorList>
            <person name="Hoskins R.A."/>
            <person name="Carlson J.W."/>
            <person name="Kennedy C."/>
            <person name="Acevedo D."/>
            <person name="Evans-Holm M."/>
            <person name="Frise E."/>
            <person name="Wan K.H."/>
            <person name="Park S."/>
            <person name="Mendez-Lago M."/>
            <person name="Rossi F."/>
            <person name="Villasante A."/>
            <person name="Dimitri P."/>
            <person name="Karpen G.H."/>
            <person name="Celniker S.E."/>
        </authorList>
    </citation>
    <scope>NUCLEOTIDE SEQUENCE [LARGE SCALE GENOMIC DNA]</scope>
    <source>
        <strain evidence="8">Berkeley</strain>
    </source>
</reference>
<dbReference type="PROSITE" id="PS00518">
    <property type="entry name" value="ZF_RING_1"/>
    <property type="match status" value="1"/>
</dbReference>
<feature type="domain" description="RING-type" evidence="5">
    <location>
        <begin position="5"/>
        <end position="45"/>
    </location>
</feature>
<dbReference type="InterPro" id="IPR018957">
    <property type="entry name" value="Znf_C3HC4_RING-type"/>
</dbReference>
<reference evidence="6 8" key="10">
    <citation type="journal article" date="2015" name="G3 (Bethesda)">
        <title>Gene Model Annotations for Drosophila melanogaster: The Rule-Benders.</title>
        <authorList>
            <consortium name="FlyBase Consortium"/>
            <person name="Crosby M.A."/>
            <person name="Gramates L.S."/>
            <person name="Dos Santos G."/>
            <person name="Matthews B.B."/>
            <person name="St Pierre S.E."/>
            <person name="Zhou P."/>
            <person name="Schroeder A.J."/>
            <person name="Falls K."/>
            <person name="Emmert D.B."/>
            <person name="Russo S.M."/>
            <person name="Gelbart W.M."/>
            <person name="null"/>
        </authorList>
    </citation>
    <scope>NUCLEOTIDE SEQUENCE [LARGE SCALE GENOMIC DNA]</scope>
    <source>
        <strain evidence="8">Berkeley</strain>
    </source>
</reference>
<reference evidence="6 8" key="2">
    <citation type="journal article" date="2002" name="Genome Biol.">
        <title>Finishing a whole-genome shotgun: release 3 of the Drosophila melanogaster euchromatic genome sequence.</title>
        <authorList>
            <person name="Celniker S.E."/>
            <person name="Wheeler D.A."/>
            <person name="Kronmiller B."/>
            <person name="Carlson J.W."/>
            <person name="Halpern A."/>
            <person name="Patel S."/>
            <person name="Adams M."/>
            <person name="Champe M."/>
            <person name="Dugan S.P."/>
            <person name="Frise E."/>
            <person name="Hodgson A."/>
            <person name="George R.A."/>
            <person name="Hoskins R.A."/>
            <person name="Laverty T."/>
            <person name="Muzny D.M."/>
            <person name="Nelson C.R."/>
            <person name="Pacleb J.M."/>
            <person name="Park S."/>
            <person name="Pfeiffer B.D."/>
            <person name="Richards S."/>
            <person name="Sodergren E.J."/>
            <person name="Svirskas R."/>
            <person name="Tabor P.E."/>
            <person name="Wan K."/>
            <person name="Stapleton M."/>
            <person name="Sutton G.G."/>
            <person name="Venter C."/>
            <person name="Weinstock G."/>
            <person name="Scherer S.E."/>
            <person name="Myers E.W."/>
            <person name="Gibbs R.A."/>
            <person name="Rubin G.M."/>
        </authorList>
    </citation>
    <scope>NUCLEOTIDE SEQUENCE [LARGE SCALE GENOMIC DNA]</scope>
    <source>
        <strain evidence="8">Berkeley</strain>
    </source>
</reference>
<reference evidence="6 8" key="11">
    <citation type="journal article" date="2015" name="Genome Res.">
        <title>The Release 6 reference sequence of the Drosophila melanogaster genome.</title>
        <authorList>
            <person name="Hoskins R.A."/>
            <person name="Carlson J.W."/>
            <person name="Wan K.H."/>
            <person name="Park S."/>
            <person name="Mendez I."/>
            <person name="Galle S.E."/>
            <person name="Booth B.W."/>
            <person name="Pfeiffer B.D."/>
            <person name="George R.A."/>
            <person name="Svirskas R."/>
            <person name="Krzywinski M."/>
            <person name="Schein J."/>
            <person name="Accardo M.C."/>
            <person name="Damia E."/>
            <person name="Messina G."/>
            <person name="Mendez-Lago M."/>
            <person name="de Pablos B."/>
            <person name="Demakova O.V."/>
            <person name="Andreyeva E.N."/>
            <person name="Boldyreva L.V."/>
            <person name="Marra M."/>
            <person name="Carvalho A.B."/>
            <person name="Dimitri P."/>
            <person name="Villasante A."/>
            <person name="Zhimulev I.F."/>
            <person name="Rubin G.M."/>
            <person name="Karpen G.H."/>
            <person name="Celniker S.E."/>
        </authorList>
    </citation>
    <scope>NUCLEOTIDE SEQUENCE [LARGE SCALE GENOMIC DNA]</scope>
    <source>
        <strain evidence="8">Berkeley</strain>
    </source>
</reference>
<dbReference type="FlyBase" id="FBgn0286741">
    <property type="gene designation" value="CG46383"/>
</dbReference>
<dbReference type="OrthoDB" id="6105938at2759"/>
<accession>A0A4D6K4B0</accession>
<dbReference type="AGR" id="FB:FBgn0286741"/>